<dbReference type="NCBIfam" id="TIGR00707">
    <property type="entry name" value="argD"/>
    <property type="match status" value="1"/>
</dbReference>
<evidence type="ECO:0000313" key="7">
    <source>
        <dbReference type="EMBL" id="CAB4814886.1"/>
    </source>
</evidence>
<evidence type="ECO:0000256" key="5">
    <source>
        <dbReference type="ARBA" id="ARBA00022679"/>
    </source>
</evidence>
<dbReference type="GO" id="GO:0005739">
    <property type="term" value="C:mitochondrion"/>
    <property type="evidence" value="ECO:0007669"/>
    <property type="project" value="UniProtKB-SubCell"/>
</dbReference>
<dbReference type="GO" id="GO:0006526">
    <property type="term" value="P:L-arginine biosynthetic process"/>
    <property type="evidence" value="ECO:0007669"/>
    <property type="project" value="UniProtKB-ARBA"/>
</dbReference>
<gene>
    <name evidence="7" type="ORF">UFOPK3119_00628</name>
</gene>
<evidence type="ECO:0000256" key="3">
    <source>
        <dbReference type="ARBA" id="ARBA00022576"/>
    </source>
</evidence>
<dbReference type="Gene3D" id="3.90.1150.10">
    <property type="entry name" value="Aspartate Aminotransferase, domain 1"/>
    <property type="match status" value="1"/>
</dbReference>
<comment type="subcellular location">
    <subcellularLocation>
        <location evidence="2">Mitochondrion</location>
    </subcellularLocation>
</comment>
<comment type="cofactor">
    <cofactor evidence="1">
        <name>pyridoxal 5'-phosphate</name>
        <dbReference type="ChEBI" id="CHEBI:597326"/>
    </cofactor>
</comment>
<evidence type="ECO:0000256" key="2">
    <source>
        <dbReference type="ARBA" id="ARBA00004173"/>
    </source>
</evidence>
<dbReference type="InterPro" id="IPR015421">
    <property type="entry name" value="PyrdxlP-dep_Trfase_major"/>
</dbReference>
<dbReference type="GO" id="GO:0008483">
    <property type="term" value="F:transaminase activity"/>
    <property type="evidence" value="ECO:0007669"/>
    <property type="project" value="UniProtKB-KW"/>
</dbReference>
<dbReference type="GO" id="GO:0030170">
    <property type="term" value="F:pyridoxal phosphate binding"/>
    <property type="evidence" value="ECO:0007669"/>
    <property type="project" value="InterPro"/>
</dbReference>
<dbReference type="FunFam" id="3.40.640.10:FF:000004">
    <property type="entry name" value="Acetylornithine aminotransferase"/>
    <property type="match status" value="1"/>
</dbReference>
<evidence type="ECO:0000256" key="6">
    <source>
        <dbReference type="ARBA" id="ARBA00022898"/>
    </source>
</evidence>
<sequence length="393" mass="41918">MSPVKKATVITWNDVMQLNYGVPDINLVSGKGLLVTDSENKKYLDFLGGIATNILGHAHPAIVKAVSTQVAKLGHVSNFYSHPSGLALAKKLQEMTGDNTARVFFCNSGAEANEAALKLSRKTGKTRIVATIGAFHGRTMGALSLTGQESKRAPFRPLLKDIKHVPFGDISAMRQAVSKKTAMVIVEPILGEAGVVIPPAGYLRDLRVMCDEYGVLLVLDCVQTGMGRTGNWFGYEHENIRPDVITLAKGIGGGLPLGAMITLGSTTPQFAPGEHGTTFGGNPIAAAAGLAAISVIEKNRLMTQARSFEKRLKIKLEAIRGVREVRGRGLLIGIALDGEYAKEVAALLAKNGFLVNAPNPETIRIAPALIVTKAQIDKFISAFAKVMREVKNG</sequence>
<accession>A0A6J6Z5N9</accession>
<keyword evidence="6" id="KW-0663">Pyridoxal phosphate</keyword>
<keyword evidence="5" id="KW-0808">Transferase</keyword>
<dbReference type="InterPro" id="IPR050103">
    <property type="entry name" value="Class-III_PLP-dep_AT"/>
</dbReference>
<dbReference type="PIRSF" id="PIRSF000521">
    <property type="entry name" value="Transaminase_4ab_Lys_Orn"/>
    <property type="match status" value="1"/>
</dbReference>
<dbReference type="NCBIfam" id="NF002325">
    <property type="entry name" value="PRK01278.1"/>
    <property type="match status" value="1"/>
</dbReference>
<keyword evidence="3" id="KW-0032">Aminotransferase</keyword>
<dbReference type="SUPFAM" id="SSF53383">
    <property type="entry name" value="PLP-dependent transferases"/>
    <property type="match status" value="1"/>
</dbReference>
<dbReference type="NCBIfam" id="NF002874">
    <property type="entry name" value="PRK03244.1"/>
    <property type="match status" value="1"/>
</dbReference>
<dbReference type="InterPro" id="IPR005814">
    <property type="entry name" value="Aminotrans_3"/>
</dbReference>
<dbReference type="AlphaFoldDB" id="A0A6J6Z5N9"/>
<name>A0A6J6Z5N9_9ZZZZ</name>
<organism evidence="7">
    <name type="scientific">freshwater metagenome</name>
    <dbReference type="NCBI Taxonomy" id="449393"/>
    <lineage>
        <taxon>unclassified sequences</taxon>
        <taxon>metagenomes</taxon>
        <taxon>ecological metagenomes</taxon>
    </lineage>
</organism>
<dbReference type="Pfam" id="PF00202">
    <property type="entry name" value="Aminotran_3"/>
    <property type="match status" value="1"/>
</dbReference>
<dbReference type="InterPro" id="IPR015424">
    <property type="entry name" value="PyrdxlP-dep_Trfase"/>
</dbReference>
<dbReference type="PANTHER" id="PTHR11986">
    <property type="entry name" value="AMINOTRANSFERASE CLASS III"/>
    <property type="match status" value="1"/>
</dbReference>
<dbReference type="InterPro" id="IPR004636">
    <property type="entry name" value="AcOrn/SuccOrn_fam"/>
</dbReference>
<evidence type="ECO:0000256" key="4">
    <source>
        <dbReference type="ARBA" id="ARBA00022605"/>
    </source>
</evidence>
<dbReference type="CDD" id="cd00610">
    <property type="entry name" value="OAT_like"/>
    <property type="match status" value="1"/>
</dbReference>
<dbReference type="InterPro" id="IPR015422">
    <property type="entry name" value="PyrdxlP-dep_Trfase_small"/>
</dbReference>
<dbReference type="EMBL" id="CAFAAX010000070">
    <property type="protein sequence ID" value="CAB4814886.1"/>
    <property type="molecule type" value="Genomic_DNA"/>
</dbReference>
<dbReference type="Gene3D" id="3.40.640.10">
    <property type="entry name" value="Type I PLP-dependent aspartate aminotransferase-like (Major domain)"/>
    <property type="match status" value="1"/>
</dbReference>
<proteinExistence type="predicted"/>
<keyword evidence="4" id="KW-0028">Amino-acid biosynthesis</keyword>
<dbReference type="PANTHER" id="PTHR11986:SF79">
    <property type="entry name" value="ACETYLORNITHINE AMINOTRANSFERASE, MITOCHONDRIAL"/>
    <property type="match status" value="1"/>
</dbReference>
<evidence type="ECO:0000256" key="1">
    <source>
        <dbReference type="ARBA" id="ARBA00001933"/>
    </source>
</evidence>
<protein>
    <submittedName>
        <fullName evidence="7">Unannotated protein</fullName>
    </submittedName>
</protein>
<dbReference type="GO" id="GO:0042802">
    <property type="term" value="F:identical protein binding"/>
    <property type="evidence" value="ECO:0007669"/>
    <property type="project" value="TreeGrafter"/>
</dbReference>
<reference evidence="7" key="1">
    <citation type="submission" date="2020-05" db="EMBL/GenBank/DDBJ databases">
        <authorList>
            <person name="Chiriac C."/>
            <person name="Salcher M."/>
            <person name="Ghai R."/>
            <person name="Kavagutti S V."/>
        </authorList>
    </citation>
    <scope>NUCLEOTIDE SEQUENCE</scope>
</reference>